<dbReference type="RefSeq" id="WP_228420599.1">
    <property type="nucleotide sequence ID" value="NZ_FQUT01000011.1"/>
</dbReference>
<keyword evidence="1" id="KW-0472">Membrane</keyword>
<evidence type="ECO:0000313" key="3">
    <source>
        <dbReference type="Proteomes" id="UP000184518"/>
    </source>
</evidence>
<feature type="transmembrane region" description="Helical" evidence="1">
    <location>
        <begin position="70"/>
        <end position="89"/>
    </location>
</feature>
<sequence length="118" mass="13306">MMFRNIISLVLLIISVILNFKHGWDTFNYKKNSGSDNIMNELGITEPMIPFLGIFTIIIGILLMMPKTYFIGNLLNASSILLIMALALQAGNYKIALIEIPFLALPLIMIGLKYPFRN</sequence>
<keyword evidence="1" id="KW-0812">Transmembrane</keyword>
<proteinExistence type="predicted"/>
<evidence type="ECO:0008006" key="4">
    <source>
        <dbReference type="Google" id="ProtNLM"/>
    </source>
</evidence>
<dbReference type="EMBL" id="FQUT01000011">
    <property type="protein sequence ID" value="SHG19565.1"/>
    <property type="molecule type" value="Genomic_DNA"/>
</dbReference>
<protein>
    <recommendedName>
        <fullName evidence="4">DoxX-like family protein</fullName>
    </recommendedName>
</protein>
<gene>
    <name evidence="2" type="ORF">SAMN05443633_11172</name>
</gene>
<keyword evidence="3" id="KW-1185">Reference proteome</keyword>
<feature type="transmembrane region" description="Helical" evidence="1">
    <location>
        <begin position="47"/>
        <end position="63"/>
    </location>
</feature>
<keyword evidence="1" id="KW-1133">Transmembrane helix</keyword>
<dbReference type="AlphaFoldDB" id="A0A1M5HUK5"/>
<organism evidence="2 3">
    <name type="scientific">Chryseobacterium arachidis</name>
    <dbReference type="NCBI Taxonomy" id="1416778"/>
    <lineage>
        <taxon>Bacteria</taxon>
        <taxon>Pseudomonadati</taxon>
        <taxon>Bacteroidota</taxon>
        <taxon>Flavobacteriia</taxon>
        <taxon>Flavobacteriales</taxon>
        <taxon>Weeksellaceae</taxon>
        <taxon>Chryseobacterium group</taxon>
        <taxon>Chryseobacterium</taxon>
    </lineage>
</organism>
<evidence type="ECO:0000256" key="1">
    <source>
        <dbReference type="SAM" id="Phobius"/>
    </source>
</evidence>
<dbReference type="Proteomes" id="UP000184518">
    <property type="component" value="Unassembled WGS sequence"/>
</dbReference>
<reference evidence="3" key="1">
    <citation type="submission" date="2016-11" db="EMBL/GenBank/DDBJ databases">
        <authorList>
            <person name="Varghese N."/>
            <person name="Submissions S."/>
        </authorList>
    </citation>
    <scope>NUCLEOTIDE SEQUENCE [LARGE SCALE GENOMIC DNA]</scope>
    <source>
        <strain evidence="3">DSM 27619</strain>
    </source>
</reference>
<feature type="transmembrane region" description="Helical" evidence="1">
    <location>
        <begin position="95"/>
        <end position="116"/>
    </location>
</feature>
<dbReference type="STRING" id="1416778.SAMN05443633_11172"/>
<accession>A0A1M5HUK5</accession>
<evidence type="ECO:0000313" key="2">
    <source>
        <dbReference type="EMBL" id="SHG19565.1"/>
    </source>
</evidence>
<name>A0A1M5HUK5_9FLAO</name>